<sequence>MSLSILADNGEALISLSNTFLSCYCIEFIICTALITQSKPVPLFFIMKEMFLNSASTKYLSWNFYSLELFFHSKLVSNFKNVSLEFMLKNRFLI</sequence>
<evidence type="ECO:0000313" key="2">
    <source>
        <dbReference type="Proteomes" id="UP000276133"/>
    </source>
</evidence>
<organism evidence="1 2">
    <name type="scientific">Brachionus plicatilis</name>
    <name type="common">Marine rotifer</name>
    <name type="synonym">Brachionus muelleri</name>
    <dbReference type="NCBI Taxonomy" id="10195"/>
    <lineage>
        <taxon>Eukaryota</taxon>
        <taxon>Metazoa</taxon>
        <taxon>Spiralia</taxon>
        <taxon>Gnathifera</taxon>
        <taxon>Rotifera</taxon>
        <taxon>Eurotatoria</taxon>
        <taxon>Monogononta</taxon>
        <taxon>Pseudotrocha</taxon>
        <taxon>Ploima</taxon>
        <taxon>Brachionidae</taxon>
        <taxon>Brachionus</taxon>
    </lineage>
</organism>
<dbReference type="Proteomes" id="UP000276133">
    <property type="component" value="Unassembled WGS sequence"/>
</dbReference>
<comment type="caution">
    <text evidence="1">The sequence shown here is derived from an EMBL/GenBank/DDBJ whole genome shotgun (WGS) entry which is preliminary data.</text>
</comment>
<reference evidence="1 2" key="1">
    <citation type="journal article" date="2018" name="Sci. Rep.">
        <title>Genomic signatures of local adaptation to the degree of environmental predictability in rotifers.</title>
        <authorList>
            <person name="Franch-Gras L."/>
            <person name="Hahn C."/>
            <person name="Garcia-Roger E.M."/>
            <person name="Carmona M.J."/>
            <person name="Serra M."/>
            <person name="Gomez A."/>
        </authorList>
    </citation>
    <scope>NUCLEOTIDE SEQUENCE [LARGE SCALE GENOMIC DNA]</scope>
    <source>
        <strain evidence="1">HYR1</strain>
    </source>
</reference>
<proteinExistence type="predicted"/>
<dbReference type="EMBL" id="REGN01008002">
    <property type="protein sequence ID" value="RNA04691.1"/>
    <property type="molecule type" value="Genomic_DNA"/>
</dbReference>
<gene>
    <name evidence="1" type="ORF">BpHYR1_014952</name>
</gene>
<protein>
    <submittedName>
        <fullName evidence="1">Uncharacterized protein</fullName>
    </submittedName>
</protein>
<name>A0A3M7Q104_BRAPC</name>
<accession>A0A3M7Q104</accession>
<evidence type="ECO:0000313" key="1">
    <source>
        <dbReference type="EMBL" id="RNA04691.1"/>
    </source>
</evidence>
<dbReference type="AlphaFoldDB" id="A0A3M7Q104"/>
<keyword evidence="2" id="KW-1185">Reference proteome</keyword>